<organism evidence="1 2">
    <name type="scientific">Serratia symbiotica str. Tucson</name>
    <dbReference type="NCBI Taxonomy" id="914128"/>
    <lineage>
        <taxon>Bacteria</taxon>
        <taxon>Pseudomonadati</taxon>
        <taxon>Pseudomonadota</taxon>
        <taxon>Gammaproteobacteria</taxon>
        <taxon>Enterobacterales</taxon>
        <taxon>Yersiniaceae</taxon>
        <taxon>Serratia</taxon>
        <taxon>Serratia symbiotica</taxon>
    </lineage>
</organism>
<dbReference type="HOGENOM" id="CLU_2669015_0_0_6"/>
<evidence type="ECO:0000313" key="1">
    <source>
        <dbReference type="EMBL" id="EFW12228.1"/>
    </source>
</evidence>
<dbReference type="Proteomes" id="UP000013568">
    <property type="component" value="Unassembled WGS sequence"/>
</dbReference>
<sequence>MEYLINRVLHRFPQSGKVKSNYRRSRLGDQTDKTVSPAYGLGEWEAQRLHRQNEEEAGQRLLMGVTLDSFSKQTP</sequence>
<name>E9CM69_9GAMM</name>
<keyword evidence="2" id="KW-1185">Reference proteome</keyword>
<dbReference type="AlphaFoldDB" id="E9CM69"/>
<protein>
    <submittedName>
        <fullName evidence="1">Uncharacterized protein</fullName>
    </submittedName>
</protein>
<evidence type="ECO:0000313" key="2">
    <source>
        <dbReference type="Proteomes" id="UP000013568"/>
    </source>
</evidence>
<accession>E9CM69</accession>
<gene>
    <name evidence="1" type="ORF">SSYM_1387</name>
</gene>
<proteinExistence type="predicted"/>
<reference evidence="2" key="1">
    <citation type="journal article" date="2011" name="Genome Biol. Evol.">
        <title>Massive genomic decay in Serratia symbiotica, a recently evolved symbiont of aphids.</title>
        <authorList>
            <person name="Burke G.R."/>
            <person name="Moran N.A."/>
        </authorList>
    </citation>
    <scope>NUCLEOTIDE SEQUENCE [LARGE SCALE GENOMIC DNA]</scope>
    <source>
        <strain evidence="2">Tucson</strain>
    </source>
</reference>
<dbReference type="EMBL" id="GL636112">
    <property type="protein sequence ID" value="EFW12228.1"/>
    <property type="molecule type" value="Genomic_DNA"/>
</dbReference>